<dbReference type="InterPro" id="IPR012349">
    <property type="entry name" value="Split_barrel_FMN-bd"/>
</dbReference>
<dbReference type="EMBL" id="JBBEUB010000008">
    <property type="protein sequence ID" value="MEJ2904913.1"/>
    <property type="molecule type" value="Genomic_DNA"/>
</dbReference>
<keyword evidence="2" id="KW-1185">Reference proteome</keyword>
<gene>
    <name evidence="1" type="ORF">WAE58_20880</name>
</gene>
<accession>A0ABU8NSL4</accession>
<dbReference type="Pfam" id="PF04299">
    <property type="entry name" value="FMN_bind_2"/>
    <property type="match status" value="1"/>
</dbReference>
<dbReference type="InterPro" id="IPR007396">
    <property type="entry name" value="TR_PAI2-type"/>
</dbReference>
<evidence type="ECO:0000313" key="1">
    <source>
        <dbReference type="EMBL" id="MEJ2904913.1"/>
    </source>
</evidence>
<name>A0ABU8NSL4_9SPHI</name>
<dbReference type="PANTHER" id="PTHR35802:SF1">
    <property type="entry name" value="PROTEASE SYNTHASE AND SPORULATION PROTEIN PAI 2"/>
    <property type="match status" value="1"/>
</dbReference>
<reference evidence="1 2" key="1">
    <citation type="submission" date="2024-03" db="EMBL/GenBank/DDBJ databases">
        <title>Sequence of Lycoming College Course Isolates.</title>
        <authorList>
            <person name="Plotts O."/>
            <person name="Newman J."/>
        </authorList>
    </citation>
    <scope>NUCLEOTIDE SEQUENCE [LARGE SCALE GENOMIC DNA]</scope>
    <source>
        <strain evidence="1 2">CJB-3</strain>
    </source>
</reference>
<dbReference type="Proteomes" id="UP001378956">
    <property type="component" value="Unassembled WGS sequence"/>
</dbReference>
<dbReference type="PANTHER" id="PTHR35802">
    <property type="entry name" value="PROTEASE SYNTHASE AND SPORULATION PROTEIN PAI 2"/>
    <property type="match status" value="1"/>
</dbReference>
<evidence type="ECO:0000313" key="2">
    <source>
        <dbReference type="Proteomes" id="UP001378956"/>
    </source>
</evidence>
<sequence>MSFSFMSNLMESWIGPVTFLLSSLSLSLKIITIDYMYRSPFFEEEDSEKVLAFMFANPFITLIGNDGEFPVATQVPVIVKRIGDMILLVGHIMRKSDHFRAFSINESVMALFSGSHAYISASVYEKPSSVSTWNYLSVQAKGRIKMLDEAGTYQAVKDLTDIYESPDSSPAAFGRMDKDYIKKHLKAIVGFELEVLKLDHTFKLSQNHSAQNRKGIINKLLAGSDMDIALAQEMEKQQNDPIEITKKLTNDLGVCTSGTRHVNEKKI</sequence>
<comment type="caution">
    <text evidence="1">The sequence shown here is derived from an EMBL/GenBank/DDBJ whole genome shotgun (WGS) entry which is preliminary data.</text>
</comment>
<protein>
    <submittedName>
        <fullName evidence="1">FMN-binding negative transcriptional regulator</fullName>
    </submittedName>
</protein>
<organism evidence="1 2">
    <name type="scientific">Pedobacter panaciterrae</name>
    <dbReference type="NCBI Taxonomy" id="363849"/>
    <lineage>
        <taxon>Bacteria</taxon>
        <taxon>Pseudomonadati</taxon>
        <taxon>Bacteroidota</taxon>
        <taxon>Sphingobacteriia</taxon>
        <taxon>Sphingobacteriales</taxon>
        <taxon>Sphingobacteriaceae</taxon>
        <taxon>Pedobacter</taxon>
    </lineage>
</organism>
<dbReference type="Gene3D" id="2.30.110.10">
    <property type="entry name" value="Electron Transport, Fmn-binding Protein, Chain A"/>
    <property type="match status" value="1"/>
</dbReference>
<proteinExistence type="predicted"/>
<dbReference type="SUPFAM" id="SSF50475">
    <property type="entry name" value="FMN-binding split barrel"/>
    <property type="match status" value="1"/>
</dbReference>